<dbReference type="EMBL" id="CP003620">
    <property type="protein sequence ID" value="AFZ11929.1"/>
    <property type="molecule type" value="Genomic_DNA"/>
</dbReference>
<evidence type="ECO:0000313" key="2">
    <source>
        <dbReference type="Proteomes" id="UP000010472"/>
    </source>
</evidence>
<name>K9VWJ3_9CYAN</name>
<protein>
    <submittedName>
        <fullName evidence="1">Putative transcription regulator with HTH domain</fullName>
    </submittedName>
</protein>
<dbReference type="STRING" id="1173022.Cri9333_1014"/>
<accession>K9VWJ3</accession>
<sequence>MTLTFDKDVYGKLLADVQPKVIASEEENERYLEIVEKLMACKNRTLEQNALLKLLVTLIEDFEEQHYQLHPE</sequence>
<dbReference type="AlphaFoldDB" id="K9VWJ3"/>
<dbReference type="OrthoDB" id="426919at2"/>
<dbReference type="Proteomes" id="UP000010472">
    <property type="component" value="Chromosome"/>
</dbReference>
<dbReference type="KEGG" id="cep:Cri9333_1014"/>
<proteinExistence type="predicted"/>
<dbReference type="eggNOG" id="COG5499">
    <property type="taxonomic scope" value="Bacteria"/>
</dbReference>
<evidence type="ECO:0000313" key="1">
    <source>
        <dbReference type="EMBL" id="AFZ11929.1"/>
    </source>
</evidence>
<gene>
    <name evidence="1" type="ORF">Cri9333_1014</name>
</gene>
<organism evidence="1 2">
    <name type="scientific">Crinalium epipsammum PCC 9333</name>
    <dbReference type="NCBI Taxonomy" id="1173022"/>
    <lineage>
        <taxon>Bacteria</taxon>
        <taxon>Bacillati</taxon>
        <taxon>Cyanobacteriota</taxon>
        <taxon>Cyanophyceae</taxon>
        <taxon>Gomontiellales</taxon>
        <taxon>Gomontiellaceae</taxon>
        <taxon>Crinalium</taxon>
    </lineage>
</organism>
<reference evidence="1 2" key="1">
    <citation type="submission" date="2012-06" db="EMBL/GenBank/DDBJ databases">
        <title>Finished chromosome of genome of Crinalium epipsammum PCC 9333.</title>
        <authorList>
            <consortium name="US DOE Joint Genome Institute"/>
            <person name="Gugger M."/>
            <person name="Coursin T."/>
            <person name="Rippka R."/>
            <person name="Tandeau De Marsac N."/>
            <person name="Huntemann M."/>
            <person name="Wei C.-L."/>
            <person name="Han J."/>
            <person name="Detter J.C."/>
            <person name="Han C."/>
            <person name="Tapia R."/>
            <person name="Davenport K."/>
            <person name="Daligault H."/>
            <person name="Erkkila T."/>
            <person name="Gu W."/>
            <person name="Munk A.C.C."/>
            <person name="Teshima H."/>
            <person name="Xu Y."/>
            <person name="Chain P."/>
            <person name="Chen A."/>
            <person name="Krypides N."/>
            <person name="Mavromatis K."/>
            <person name="Markowitz V."/>
            <person name="Szeto E."/>
            <person name="Ivanova N."/>
            <person name="Mikhailova N."/>
            <person name="Ovchinnikova G."/>
            <person name="Pagani I."/>
            <person name="Pati A."/>
            <person name="Goodwin L."/>
            <person name="Peters L."/>
            <person name="Pitluck S."/>
            <person name="Woyke T."/>
            <person name="Kerfeld C."/>
        </authorList>
    </citation>
    <scope>NUCLEOTIDE SEQUENCE [LARGE SCALE GENOMIC DNA]</scope>
    <source>
        <strain evidence="1 2">PCC 9333</strain>
    </source>
</reference>
<keyword evidence="2" id="KW-1185">Reference proteome</keyword>
<dbReference type="HOGENOM" id="CLU_2715593_0_0_3"/>
<dbReference type="RefSeq" id="WP_015202051.1">
    <property type="nucleotide sequence ID" value="NC_019753.1"/>
</dbReference>